<dbReference type="PANTHER" id="PTHR43855">
    <property type="entry name" value="THIOSULFATE SULFURTRANSFERASE"/>
    <property type="match status" value="1"/>
</dbReference>
<feature type="domain" description="Rhodanese" evidence="4">
    <location>
        <begin position="70"/>
        <end position="159"/>
    </location>
</feature>
<dbReference type="PANTHER" id="PTHR43855:SF1">
    <property type="entry name" value="THIOSULFATE SULFURTRANSFERASE"/>
    <property type="match status" value="1"/>
</dbReference>
<dbReference type="PATRIC" id="fig|883111.3.peg.1428"/>
<dbReference type="STRING" id="883111.HMPREF9706_01414"/>
<feature type="domain" description="Rhodanese" evidence="4">
    <location>
        <begin position="260"/>
        <end position="308"/>
    </location>
</feature>
<dbReference type="Pfam" id="PF00581">
    <property type="entry name" value="Rhodanese"/>
    <property type="match status" value="2"/>
</dbReference>
<evidence type="ECO:0000313" key="6">
    <source>
        <dbReference type="Proteomes" id="UP000004465"/>
    </source>
</evidence>
<dbReference type="AlphaFoldDB" id="K1LVA4"/>
<name>K1LVA4_9LACT</name>
<gene>
    <name evidence="5" type="ORF">HMPREF9706_01414</name>
</gene>
<organism evidence="5 6">
    <name type="scientific">Facklamia hominis CCUG 36813</name>
    <dbReference type="NCBI Taxonomy" id="883111"/>
    <lineage>
        <taxon>Bacteria</taxon>
        <taxon>Bacillati</taxon>
        <taxon>Bacillota</taxon>
        <taxon>Bacilli</taxon>
        <taxon>Lactobacillales</taxon>
        <taxon>Aerococcaceae</taxon>
        <taxon>Facklamia</taxon>
    </lineage>
</organism>
<dbReference type="InterPro" id="IPR051126">
    <property type="entry name" value="Thiosulfate_sulfurtransferase"/>
</dbReference>
<evidence type="ECO:0000256" key="3">
    <source>
        <dbReference type="ARBA" id="ARBA00047549"/>
    </source>
</evidence>
<dbReference type="SUPFAM" id="SSF52821">
    <property type="entry name" value="Rhodanese/Cell cycle control phosphatase"/>
    <property type="match status" value="2"/>
</dbReference>
<comment type="catalytic activity">
    <reaction evidence="3">
        <text>thiosulfate + hydrogen cyanide = thiocyanate + sulfite + 2 H(+)</text>
        <dbReference type="Rhea" id="RHEA:16881"/>
        <dbReference type="ChEBI" id="CHEBI:15378"/>
        <dbReference type="ChEBI" id="CHEBI:17359"/>
        <dbReference type="ChEBI" id="CHEBI:18022"/>
        <dbReference type="ChEBI" id="CHEBI:18407"/>
        <dbReference type="ChEBI" id="CHEBI:33542"/>
        <dbReference type="EC" id="2.8.1.1"/>
    </reaction>
</comment>
<dbReference type="HOGENOM" id="CLU_031618_2_1_9"/>
<dbReference type="InterPro" id="IPR036873">
    <property type="entry name" value="Rhodanese-like_dom_sf"/>
</dbReference>
<dbReference type="InterPro" id="IPR001763">
    <property type="entry name" value="Rhodanese-like_dom"/>
</dbReference>
<reference evidence="5 6" key="1">
    <citation type="submission" date="2012-07" db="EMBL/GenBank/DDBJ databases">
        <title>The Genome Sequence of Facklamia hominis CCUG 36813.</title>
        <authorList>
            <consortium name="The Broad Institute Genome Sequencing Platform"/>
            <person name="Earl A."/>
            <person name="Ward D."/>
            <person name="Feldgarden M."/>
            <person name="Gevers D."/>
            <person name="Huys G."/>
            <person name="Walker B."/>
            <person name="Young S.K."/>
            <person name="Zeng Q."/>
            <person name="Gargeya S."/>
            <person name="Fitzgerald M."/>
            <person name="Haas B."/>
            <person name="Abouelleil A."/>
            <person name="Alvarado L."/>
            <person name="Arachchi H.M."/>
            <person name="Berlin A.M."/>
            <person name="Chapman S.B."/>
            <person name="Goldberg J."/>
            <person name="Griggs A."/>
            <person name="Gujja S."/>
            <person name="Hansen M."/>
            <person name="Howarth C."/>
            <person name="Imamovic A."/>
            <person name="Larimer J."/>
            <person name="McCowen C."/>
            <person name="Montmayeur A."/>
            <person name="Murphy C."/>
            <person name="Neiman D."/>
            <person name="Pearson M."/>
            <person name="Priest M."/>
            <person name="Roberts A."/>
            <person name="Saif S."/>
            <person name="Shea T."/>
            <person name="Sisk P."/>
            <person name="Sykes S."/>
            <person name="Wortman J."/>
            <person name="Nusbaum C."/>
            <person name="Birren B."/>
        </authorList>
    </citation>
    <scope>NUCLEOTIDE SEQUENCE [LARGE SCALE GENOMIC DNA]</scope>
    <source>
        <strain evidence="5 6">CCUG 36813</strain>
    </source>
</reference>
<dbReference type="OrthoDB" id="9770030at2"/>
<keyword evidence="2" id="KW-0677">Repeat</keyword>
<dbReference type="Proteomes" id="UP000004465">
    <property type="component" value="Unassembled WGS sequence"/>
</dbReference>
<sequence length="333" mass="38017">MLKYGKSLAKDQNVTKEDFFITAQWLNNHLKDPNSDIVVLDFSYNNSIQNEAAREKLSQTDPSHPFHRIYEQKHVPTALPIYINEVEDKSTFNIKSAEEIKKALENKGISNDTTVIVYSDDQCIAAYIAFIVYWIGIDNIKFLDGGLKGWEDAGYSFESGTNQPTLTGKITFDVPKRPNILLKTPDDLLKAKDDNPELIIASVRNWQEYINQISGYSYMTTSNNKEIAGAVYAKSSFNNDCAYFVNNEFVCESKEAMDSWNQWGITPEKDIVFYCGGGYRAALVYFIAKTLGFKKVKMFQGGSFQWNKYHQKNPSKYPVQVGNPRTKEFRIIN</sequence>
<dbReference type="RefSeq" id="WP_006908724.1">
    <property type="nucleotide sequence ID" value="NZ_JH932292.1"/>
</dbReference>
<evidence type="ECO:0000313" key="5">
    <source>
        <dbReference type="EMBL" id="EKB53978.1"/>
    </source>
</evidence>
<comment type="caution">
    <text evidence="5">The sequence shown here is derived from an EMBL/GenBank/DDBJ whole genome shotgun (WGS) entry which is preliminary data.</text>
</comment>
<evidence type="ECO:0000256" key="2">
    <source>
        <dbReference type="ARBA" id="ARBA00022737"/>
    </source>
</evidence>
<proteinExistence type="predicted"/>
<dbReference type="Gene3D" id="3.40.250.10">
    <property type="entry name" value="Rhodanese-like domain"/>
    <property type="match status" value="2"/>
</dbReference>
<dbReference type="PROSITE" id="PS50206">
    <property type="entry name" value="RHODANESE_3"/>
    <property type="match status" value="2"/>
</dbReference>
<dbReference type="GO" id="GO:0004792">
    <property type="term" value="F:thiosulfate-cyanide sulfurtransferase activity"/>
    <property type="evidence" value="ECO:0007669"/>
    <property type="project" value="UniProtKB-EC"/>
</dbReference>
<dbReference type="SMART" id="SM00450">
    <property type="entry name" value="RHOD"/>
    <property type="match status" value="2"/>
</dbReference>
<protein>
    <recommendedName>
        <fullName evidence="1">thiosulfate sulfurtransferase</fullName>
        <ecNumber evidence="1">2.8.1.1</ecNumber>
    </recommendedName>
</protein>
<accession>K1LVA4</accession>
<dbReference type="CDD" id="cd01448">
    <property type="entry name" value="TST_Repeat_1"/>
    <property type="match status" value="1"/>
</dbReference>
<dbReference type="EMBL" id="AGZD01000009">
    <property type="protein sequence ID" value="EKB53978.1"/>
    <property type="molecule type" value="Genomic_DNA"/>
</dbReference>
<dbReference type="EC" id="2.8.1.1" evidence="1"/>
<evidence type="ECO:0000256" key="1">
    <source>
        <dbReference type="ARBA" id="ARBA00012245"/>
    </source>
</evidence>
<keyword evidence="6" id="KW-1185">Reference proteome</keyword>
<evidence type="ECO:0000259" key="4">
    <source>
        <dbReference type="PROSITE" id="PS50206"/>
    </source>
</evidence>